<feature type="non-terminal residue" evidence="2">
    <location>
        <position position="52"/>
    </location>
</feature>
<dbReference type="Gene3D" id="1.10.238.10">
    <property type="entry name" value="EF-hand"/>
    <property type="match status" value="1"/>
</dbReference>
<dbReference type="PROSITE" id="PS50222">
    <property type="entry name" value="EF_HAND_2"/>
    <property type="match status" value="1"/>
</dbReference>
<evidence type="ECO:0000259" key="1">
    <source>
        <dbReference type="PROSITE" id="PS50222"/>
    </source>
</evidence>
<dbReference type="InterPro" id="IPR011992">
    <property type="entry name" value="EF-hand-dom_pair"/>
</dbReference>
<gene>
    <name evidence="2" type="ORF">SPIL2461_LOCUS19214</name>
</gene>
<dbReference type="InterPro" id="IPR002048">
    <property type="entry name" value="EF_hand_dom"/>
</dbReference>
<comment type="caution">
    <text evidence="2">The sequence shown here is derived from an EMBL/GenBank/DDBJ whole genome shotgun (WGS) entry which is preliminary data.</text>
</comment>
<evidence type="ECO:0000313" key="2">
    <source>
        <dbReference type="EMBL" id="CAE7686658.1"/>
    </source>
</evidence>
<organism evidence="2 3">
    <name type="scientific">Symbiodinium pilosum</name>
    <name type="common">Dinoflagellate</name>
    <dbReference type="NCBI Taxonomy" id="2952"/>
    <lineage>
        <taxon>Eukaryota</taxon>
        <taxon>Sar</taxon>
        <taxon>Alveolata</taxon>
        <taxon>Dinophyceae</taxon>
        <taxon>Suessiales</taxon>
        <taxon>Symbiodiniaceae</taxon>
        <taxon>Symbiodinium</taxon>
    </lineage>
</organism>
<accession>A0A812WMT5</accession>
<sequence>AFRRFDADSSGHLDANECKNMCAYLGWGLEEASLMDLELRHSQPGKGYEDNE</sequence>
<reference evidence="2" key="1">
    <citation type="submission" date="2021-02" db="EMBL/GenBank/DDBJ databases">
        <authorList>
            <person name="Dougan E. K."/>
            <person name="Rhodes N."/>
            <person name="Thang M."/>
            <person name="Chan C."/>
        </authorList>
    </citation>
    <scope>NUCLEOTIDE SEQUENCE</scope>
</reference>
<name>A0A812WMT5_SYMPI</name>
<protein>
    <recommendedName>
        <fullName evidence="1">EF-hand domain-containing protein</fullName>
    </recommendedName>
</protein>
<keyword evidence="3" id="KW-1185">Reference proteome</keyword>
<proteinExistence type="predicted"/>
<dbReference type="AlphaFoldDB" id="A0A812WMT5"/>
<feature type="domain" description="EF-hand" evidence="1">
    <location>
        <begin position="1"/>
        <end position="28"/>
    </location>
</feature>
<feature type="non-terminal residue" evidence="2">
    <location>
        <position position="1"/>
    </location>
</feature>
<dbReference type="Proteomes" id="UP000649617">
    <property type="component" value="Unassembled WGS sequence"/>
</dbReference>
<evidence type="ECO:0000313" key="3">
    <source>
        <dbReference type="Proteomes" id="UP000649617"/>
    </source>
</evidence>
<dbReference type="OrthoDB" id="438679at2759"/>
<dbReference type="GO" id="GO:0005509">
    <property type="term" value="F:calcium ion binding"/>
    <property type="evidence" value="ECO:0007669"/>
    <property type="project" value="InterPro"/>
</dbReference>
<dbReference type="EMBL" id="CAJNIZ010044377">
    <property type="protein sequence ID" value="CAE7686658.1"/>
    <property type="molecule type" value="Genomic_DNA"/>
</dbReference>
<dbReference type="SUPFAM" id="SSF47473">
    <property type="entry name" value="EF-hand"/>
    <property type="match status" value="1"/>
</dbReference>